<dbReference type="EMBL" id="FNXT01000212">
    <property type="protein sequence ID" value="SZX62179.1"/>
    <property type="molecule type" value="Genomic_DNA"/>
</dbReference>
<keyword evidence="4" id="KW-1185">Reference proteome</keyword>
<evidence type="ECO:0000313" key="3">
    <source>
        <dbReference type="EMBL" id="SZX62179.1"/>
    </source>
</evidence>
<protein>
    <submittedName>
        <fullName evidence="3">Uncharacterized protein</fullName>
    </submittedName>
</protein>
<feature type="region of interest" description="Disordered" evidence="1">
    <location>
        <begin position="258"/>
        <end position="281"/>
    </location>
</feature>
<feature type="transmembrane region" description="Helical" evidence="2">
    <location>
        <begin position="351"/>
        <end position="376"/>
    </location>
</feature>
<dbReference type="AlphaFoldDB" id="A0A383VBP1"/>
<proteinExistence type="predicted"/>
<organism evidence="3 4">
    <name type="scientific">Tetradesmus obliquus</name>
    <name type="common">Green alga</name>
    <name type="synonym">Acutodesmus obliquus</name>
    <dbReference type="NCBI Taxonomy" id="3088"/>
    <lineage>
        <taxon>Eukaryota</taxon>
        <taxon>Viridiplantae</taxon>
        <taxon>Chlorophyta</taxon>
        <taxon>core chlorophytes</taxon>
        <taxon>Chlorophyceae</taxon>
        <taxon>CS clade</taxon>
        <taxon>Sphaeropleales</taxon>
        <taxon>Scenedesmaceae</taxon>
        <taxon>Tetradesmus</taxon>
    </lineage>
</organism>
<keyword evidence="2" id="KW-0472">Membrane</keyword>
<sequence length="391" mass="40460">MDILQVCLHAAPAAVATPTSKLGLLQHGMPAGSSRHLLQEDTAAAAGAFLVMPGTSVRLHDIDCGQSDCKFPEGQQLIKCCKYRDSAAKVAEKCSLQPGCVGFTMDNEGWGYLKASVEAVAAQYSEPSKALYCLPSQPDCKGVKYDFTPAVDLQNIHDFSCDFVDQGVLQRFCFIPGDLKNAAAACDSNPRCKAFVAGKLHGTGVNGAYLKSGTGPVTDNPGTSLYVKRTQTDATAVGADVDRNVTITIKVSNETAVAASPAVASPNTPSPSPPPAATTSPPTVGKAFGPCGFQHNTICPGTQCCSSSLGWACGTAETHCKVEQGCVPDWGGTCAAPGSSSSSSSMPIGTIVGIVSGVAGAIAAVLGAAFTCWRWWHKKKALEAKNQQLPS</sequence>
<dbReference type="Proteomes" id="UP000256970">
    <property type="component" value="Unassembled WGS sequence"/>
</dbReference>
<evidence type="ECO:0000256" key="1">
    <source>
        <dbReference type="SAM" id="MobiDB-lite"/>
    </source>
</evidence>
<keyword evidence="2" id="KW-0812">Transmembrane</keyword>
<reference evidence="3 4" key="1">
    <citation type="submission" date="2016-10" db="EMBL/GenBank/DDBJ databases">
        <authorList>
            <person name="Cai Z."/>
        </authorList>
    </citation>
    <scope>NUCLEOTIDE SEQUENCE [LARGE SCALE GENOMIC DNA]</scope>
</reference>
<evidence type="ECO:0000256" key="2">
    <source>
        <dbReference type="SAM" id="Phobius"/>
    </source>
</evidence>
<name>A0A383VBP1_TETOB</name>
<accession>A0A383VBP1</accession>
<feature type="compositionally biased region" description="Low complexity" evidence="1">
    <location>
        <begin position="258"/>
        <end position="267"/>
    </location>
</feature>
<evidence type="ECO:0000313" key="4">
    <source>
        <dbReference type="Proteomes" id="UP000256970"/>
    </source>
</evidence>
<keyword evidence="2" id="KW-1133">Transmembrane helix</keyword>
<gene>
    <name evidence="3" type="ORF">BQ4739_LOCUS2785</name>
</gene>